<dbReference type="STRING" id="69974.MPLDJ20_120708"/>
<dbReference type="AlphaFoldDB" id="A0A090EEY8"/>
<dbReference type="Gene3D" id="3.20.20.150">
    <property type="entry name" value="Divalent-metal-dependent TIM barrel enzymes"/>
    <property type="match status" value="1"/>
</dbReference>
<keyword evidence="3" id="KW-1185">Reference proteome</keyword>
<dbReference type="EMBL" id="CCMZ01000056">
    <property type="protein sequence ID" value="CDX26476.1"/>
    <property type="molecule type" value="Genomic_DNA"/>
</dbReference>
<proteinExistence type="predicted"/>
<dbReference type="InterPro" id="IPR013022">
    <property type="entry name" value="Xyl_isomerase-like_TIM-brl"/>
</dbReference>
<name>A0A090EEY8_MESPL</name>
<evidence type="ECO:0000313" key="2">
    <source>
        <dbReference type="EMBL" id="CDX26476.1"/>
    </source>
</evidence>
<accession>A0A090EEY8</accession>
<organism evidence="2 3">
    <name type="scientific">Mesorhizobium plurifarium</name>
    <dbReference type="NCBI Taxonomy" id="69974"/>
    <lineage>
        <taxon>Bacteria</taxon>
        <taxon>Pseudomonadati</taxon>
        <taxon>Pseudomonadota</taxon>
        <taxon>Alphaproteobacteria</taxon>
        <taxon>Hyphomicrobiales</taxon>
        <taxon>Phyllobacteriaceae</taxon>
        <taxon>Mesorhizobium</taxon>
    </lineage>
</organism>
<dbReference type="InterPro" id="IPR050312">
    <property type="entry name" value="IolE/XylAMocC-like"/>
</dbReference>
<protein>
    <submittedName>
        <fullName evidence="2">Xylose isomerase domain protein TIM barrel</fullName>
    </submittedName>
</protein>
<dbReference type="SUPFAM" id="SSF51658">
    <property type="entry name" value="Xylose isomerase-like"/>
    <property type="match status" value="1"/>
</dbReference>
<dbReference type="Proteomes" id="UP000045285">
    <property type="component" value="Unassembled WGS sequence"/>
</dbReference>
<evidence type="ECO:0000259" key="1">
    <source>
        <dbReference type="Pfam" id="PF01261"/>
    </source>
</evidence>
<dbReference type="PANTHER" id="PTHR12110">
    <property type="entry name" value="HYDROXYPYRUVATE ISOMERASE"/>
    <property type="match status" value="1"/>
</dbReference>
<dbReference type="GO" id="GO:0016853">
    <property type="term" value="F:isomerase activity"/>
    <property type="evidence" value="ECO:0007669"/>
    <property type="project" value="UniProtKB-KW"/>
</dbReference>
<sequence>MMPNPLLDIRIGTMVRANLDDPAAYVKQILPLGFESIQPFFWQTLGGKDLKRLAGEIREAIGDADVTVSSIGVFGNPLESGDTDRGVLAAWETVIDNAHLFGASMVSGFTGRIRGKKLTDSLPRFREVWGPLAKRAADKGVRIAFENCAMDGNWASGDWNIAHNPDAWELMFNELPDDNLGLEWEPCHQLVYLIDPIPQIRKWAPRIFHVHGKDATVRWDVIREHGVFGRLPFVQMRTPGFGDSDWTRVISELRLAGYKGAIDIEGWHDPVYRGDLEITGQARALDYLKQCRGGNSYLPNPV</sequence>
<feature type="domain" description="Xylose isomerase-like TIM barrel" evidence="1">
    <location>
        <begin position="32"/>
        <end position="290"/>
    </location>
</feature>
<evidence type="ECO:0000313" key="3">
    <source>
        <dbReference type="Proteomes" id="UP000045285"/>
    </source>
</evidence>
<dbReference type="InterPro" id="IPR036237">
    <property type="entry name" value="Xyl_isomerase-like_sf"/>
</dbReference>
<dbReference type="Pfam" id="PF01261">
    <property type="entry name" value="AP_endonuc_2"/>
    <property type="match status" value="1"/>
</dbReference>
<dbReference type="PANTHER" id="PTHR12110:SF21">
    <property type="entry name" value="XYLOSE ISOMERASE-LIKE TIM BARREL DOMAIN-CONTAINING PROTEIN"/>
    <property type="match status" value="1"/>
</dbReference>
<keyword evidence="2" id="KW-0413">Isomerase</keyword>
<reference evidence="3" key="1">
    <citation type="submission" date="2014-08" db="EMBL/GenBank/DDBJ databases">
        <authorList>
            <person name="Moulin L."/>
        </authorList>
    </citation>
    <scope>NUCLEOTIDE SEQUENCE [LARGE SCALE GENOMIC DNA]</scope>
</reference>
<gene>
    <name evidence="2" type="ORF">MPL3356_60408</name>
</gene>